<comment type="caution">
    <text evidence="1">The sequence shown here is derived from an EMBL/GenBank/DDBJ whole genome shotgun (WGS) entry which is preliminary data.</text>
</comment>
<proteinExistence type="predicted"/>
<dbReference type="Proteomes" id="UP001148662">
    <property type="component" value="Unassembled WGS sequence"/>
</dbReference>
<protein>
    <submittedName>
        <fullName evidence="1">Uncharacterized protein</fullName>
    </submittedName>
</protein>
<reference evidence="1" key="1">
    <citation type="submission" date="2022-07" db="EMBL/GenBank/DDBJ databases">
        <title>Genome Sequence of Phlebia brevispora.</title>
        <authorList>
            <person name="Buettner E."/>
        </authorList>
    </citation>
    <scope>NUCLEOTIDE SEQUENCE</scope>
    <source>
        <strain evidence="1">MPL23</strain>
    </source>
</reference>
<accession>A0ACC1T7G9</accession>
<organism evidence="1 2">
    <name type="scientific">Phlebia brevispora</name>
    <dbReference type="NCBI Taxonomy" id="194682"/>
    <lineage>
        <taxon>Eukaryota</taxon>
        <taxon>Fungi</taxon>
        <taxon>Dikarya</taxon>
        <taxon>Basidiomycota</taxon>
        <taxon>Agaricomycotina</taxon>
        <taxon>Agaricomycetes</taxon>
        <taxon>Polyporales</taxon>
        <taxon>Meruliaceae</taxon>
        <taxon>Phlebia</taxon>
    </lineage>
</organism>
<name>A0ACC1T7G9_9APHY</name>
<dbReference type="EMBL" id="JANHOG010000393">
    <property type="protein sequence ID" value="KAJ3554825.1"/>
    <property type="molecule type" value="Genomic_DNA"/>
</dbReference>
<gene>
    <name evidence="1" type="ORF">NM688_g2906</name>
</gene>
<keyword evidence="2" id="KW-1185">Reference proteome</keyword>
<sequence length="70" mass="7528">MLDTPWNHLATKVYVEIVCVTLLDSPIFGALFCLTLMVAGAAVTTASIEGDGESEDDERGLWTVLLIPFG</sequence>
<evidence type="ECO:0000313" key="1">
    <source>
        <dbReference type="EMBL" id="KAJ3554825.1"/>
    </source>
</evidence>
<evidence type="ECO:0000313" key="2">
    <source>
        <dbReference type="Proteomes" id="UP001148662"/>
    </source>
</evidence>